<dbReference type="EMBL" id="VSRR010046276">
    <property type="protein sequence ID" value="MPC77614.1"/>
    <property type="molecule type" value="Genomic_DNA"/>
</dbReference>
<evidence type="ECO:0000313" key="1">
    <source>
        <dbReference type="EMBL" id="MPC77614.1"/>
    </source>
</evidence>
<evidence type="ECO:0000313" key="2">
    <source>
        <dbReference type="Proteomes" id="UP000324222"/>
    </source>
</evidence>
<protein>
    <submittedName>
        <fullName evidence="1">Uncharacterized protein</fullName>
    </submittedName>
</protein>
<comment type="caution">
    <text evidence="1">The sequence shown here is derived from an EMBL/GenBank/DDBJ whole genome shotgun (WGS) entry which is preliminary data.</text>
</comment>
<gene>
    <name evidence="1" type="ORF">E2C01_072072</name>
</gene>
<accession>A0A5B7IA60</accession>
<keyword evidence="2" id="KW-1185">Reference proteome</keyword>
<reference evidence="1 2" key="1">
    <citation type="submission" date="2019-05" db="EMBL/GenBank/DDBJ databases">
        <title>Another draft genome of Portunus trituberculatus and its Hox gene families provides insights of decapod evolution.</title>
        <authorList>
            <person name="Jeong J.-H."/>
            <person name="Song I."/>
            <person name="Kim S."/>
            <person name="Choi T."/>
            <person name="Kim D."/>
            <person name="Ryu S."/>
            <person name="Kim W."/>
        </authorList>
    </citation>
    <scope>NUCLEOTIDE SEQUENCE [LARGE SCALE GENOMIC DNA]</scope>
    <source>
        <tissue evidence="1">Muscle</tissue>
    </source>
</reference>
<sequence>MLAVPTSHHMTCRMGWSRVKLNLAKNWIVLLAVTKKKRDALGEHGRLILLAFIYLSLIYSSFDPISETFCRLRHPSSRSCTAVFPEFCKSRLRLTERKDWRFSSQYFYSYNDNETRLVVRPCNSLFRGTW</sequence>
<dbReference type="Proteomes" id="UP000324222">
    <property type="component" value="Unassembled WGS sequence"/>
</dbReference>
<proteinExistence type="predicted"/>
<dbReference type="AlphaFoldDB" id="A0A5B7IA60"/>
<organism evidence="1 2">
    <name type="scientific">Portunus trituberculatus</name>
    <name type="common">Swimming crab</name>
    <name type="synonym">Neptunus trituberculatus</name>
    <dbReference type="NCBI Taxonomy" id="210409"/>
    <lineage>
        <taxon>Eukaryota</taxon>
        <taxon>Metazoa</taxon>
        <taxon>Ecdysozoa</taxon>
        <taxon>Arthropoda</taxon>
        <taxon>Crustacea</taxon>
        <taxon>Multicrustacea</taxon>
        <taxon>Malacostraca</taxon>
        <taxon>Eumalacostraca</taxon>
        <taxon>Eucarida</taxon>
        <taxon>Decapoda</taxon>
        <taxon>Pleocyemata</taxon>
        <taxon>Brachyura</taxon>
        <taxon>Eubrachyura</taxon>
        <taxon>Portunoidea</taxon>
        <taxon>Portunidae</taxon>
        <taxon>Portuninae</taxon>
        <taxon>Portunus</taxon>
    </lineage>
</organism>
<name>A0A5B7IA60_PORTR</name>